<comment type="caution">
    <text evidence="1">The sequence shown here is derived from an EMBL/GenBank/DDBJ whole genome shotgun (WGS) entry which is preliminary data.</text>
</comment>
<organism evidence="1 2">
    <name type="scientific">Araneus ventricosus</name>
    <name type="common">Orbweaver spider</name>
    <name type="synonym">Epeira ventricosa</name>
    <dbReference type="NCBI Taxonomy" id="182803"/>
    <lineage>
        <taxon>Eukaryota</taxon>
        <taxon>Metazoa</taxon>
        <taxon>Ecdysozoa</taxon>
        <taxon>Arthropoda</taxon>
        <taxon>Chelicerata</taxon>
        <taxon>Arachnida</taxon>
        <taxon>Araneae</taxon>
        <taxon>Araneomorphae</taxon>
        <taxon>Entelegynae</taxon>
        <taxon>Araneoidea</taxon>
        <taxon>Araneidae</taxon>
        <taxon>Araneus</taxon>
    </lineage>
</organism>
<dbReference type="EMBL" id="BGPR01003666">
    <property type="protein sequence ID" value="GBM91010.1"/>
    <property type="molecule type" value="Genomic_DNA"/>
</dbReference>
<reference evidence="1 2" key="1">
    <citation type="journal article" date="2019" name="Sci. Rep.">
        <title>Orb-weaving spider Araneus ventricosus genome elucidates the spidroin gene catalogue.</title>
        <authorList>
            <person name="Kono N."/>
            <person name="Nakamura H."/>
            <person name="Ohtoshi R."/>
            <person name="Moran D.A.P."/>
            <person name="Shinohara A."/>
            <person name="Yoshida Y."/>
            <person name="Fujiwara M."/>
            <person name="Mori M."/>
            <person name="Tomita M."/>
            <person name="Arakawa K."/>
        </authorList>
    </citation>
    <scope>NUCLEOTIDE SEQUENCE [LARGE SCALE GENOMIC DNA]</scope>
</reference>
<protein>
    <submittedName>
        <fullName evidence="1">Uncharacterized protein</fullName>
    </submittedName>
</protein>
<keyword evidence="2" id="KW-1185">Reference proteome</keyword>
<accession>A0A4Y2JLT8</accession>
<evidence type="ECO:0000313" key="2">
    <source>
        <dbReference type="Proteomes" id="UP000499080"/>
    </source>
</evidence>
<sequence>MNLGAKVFRDHPGGTIVFEINRASLRTRVAPKASNHESFEKNLASLRTTVFRLAPKPRLTKASNHILRVSEREFLETAPKASNHEPYESEDKS</sequence>
<dbReference type="Proteomes" id="UP000499080">
    <property type="component" value="Unassembled WGS sequence"/>
</dbReference>
<evidence type="ECO:0000313" key="1">
    <source>
        <dbReference type="EMBL" id="GBM91010.1"/>
    </source>
</evidence>
<name>A0A4Y2JLT8_ARAVE</name>
<dbReference type="AlphaFoldDB" id="A0A4Y2JLT8"/>
<proteinExistence type="predicted"/>
<gene>
    <name evidence="1" type="ORF">AVEN_115929_1</name>
</gene>